<protein>
    <submittedName>
        <fullName evidence="2">Uncharacterized protein</fullName>
    </submittedName>
</protein>
<evidence type="ECO:0000313" key="2">
    <source>
        <dbReference type="EMBL" id="GIM73525.1"/>
    </source>
</evidence>
<evidence type="ECO:0000256" key="1">
    <source>
        <dbReference type="SAM" id="Phobius"/>
    </source>
</evidence>
<sequence>MSRRIPYAIAAVLVVSGLVHLTILLATHGSWSGPVSWRKPMTFGLSFGVTLATITWVISFLRLGTRLRMWLVVVFSAACVLEVALITVQAWRRTPSHFNFSSTFDTIVARSLAVGGVTLIVGIAILTVVAFRLPPEDPALRLAVRAGFVILDVAIVSGAVMLVIGLRRVLGGDQQGAYATADSLKLLHGATMHAILVLPVLARVLDRAGWSDERQVRAVRAAIVVYAAAASTALLV</sequence>
<organism evidence="2 3">
    <name type="scientific">Winogradskya consettensis</name>
    <dbReference type="NCBI Taxonomy" id="113560"/>
    <lineage>
        <taxon>Bacteria</taxon>
        <taxon>Bacillati</taxon>
        <taxon>Actinomycetota</taxon>
        <taxon>Actinomycetes</taxon>
        <taxon>Micromonosporales</taxon>
        <taxon>Micromonosporaceae</taxon>
        <taxon>Winogradskya</taxon>
    </lineage>
</organism>
<keyword evidence="1" id="KW-0472">Membrane</keyword>
<feature type="transmembrane region" description="Helical" evidence="1">
    <location>
        <begin position="7"/>
        <end position="31"/>
    </location>
</feature>
<feature type="transmembrane region" description="Helical" evidence="1">
    <location>
        <begin position="111"/>
        <end position="131"/>
    </location>
</feature>
<comment type="caution">
    <text evidence="2">The sequence shown here is derived from an EMBL/GenBank/DDBJ whole genome shotgun (WGS) entry which is preliminary data.</text>
</comment>
<proteinExistence type="predicted"/>
<accession>A0A919VS61</accession>
<feature type="transmembrane region" description="Helical" evidence="1">
    <location>
        <begin position="217"/>
        <end position="235"/>
    </location>
</feature>
<name>A0A919VS61_9ACTN</name>
<dbReference type="AlphaFoldDB" id="A0A919VS61"/>
<feature type="transmembrane region" description="Helical" evidence="1">
    <location>
        <begin position="143"/>
        <end position="166"/>
    </location>
</feature>
<gene>
    <name evidence="2" type="ORF">Aco04nite_35680</name>
</gene>
<feature type="transmembrane region" description="Helical" evidence="1">
    <location>
        <begin position="70"/>
        <end position="91"/>
    </location>
</feature>
<dbReference type="Proteomes" id="UP000680865">
    <property type="component" value="Unassembled WGS sequence"/>
</dbReference>
<evidence type="ECO:0000313" key="3">
    <source>
        <dbReference type="Proteomes" id="UP000680865"/>
    </source>
</evidence>
<keyword evidence="1" id="KW-0812">Transmembrane</keyword>
<dbReference type="RefSeq" id="WP_212998340.1">
    <property type="nucleotide sequence ID" value="NZ_BAAATW010000012.1"/>
</dbReference>
<keyword evidence="1" id="KW-1133">Transmembrane helix</keyword>
<reference evidence="2" key="1">
    <citation type="submission" date="2021-03" db="EMBL/GenBank/DDBJ databases">
        <title>Whole genome shotgun sequence of Actinoplanes consettensis NBRC 14913.</title>
        <authorList>
            <person name="Komaki H."/>
            <person name="Tamura T."/>
        </authorList>
    </citation>
    <scope>NUCLEOTIDE SEQUENCE</scope>
    <source>
        <strain evidence="2">NBRC 14913</strain>
    </source>
</reference>
<feature type="transmembrane region" description="Helical" evidence="1">
    <location>
        <begin position="186"/>
        <end position="205"/>
    </location>
</feature>
<dbReference type="EMBL" id="BOQP01000017">
    <property type="protein sequence ID" value="GIM73525.1"/>
    <property type="molecule type" value="Genomic_DNA"/>
</dbReference>
<keyword evidence="3" id="KW-1185">Reference proteome</keyword>
<feature type="transmembrane region" description="Helical" evidence="1">
    <location>
        <begin position="43"/>
        <end position="63"/>
    </location>
</feature>